<dbReference type="PANTHER" id="PTHR31852">
    <property type="entry name" value="LATE EMBRYOGENESIS ABUNDANT (LEA) HYDROXYPROLINE-RICH GLYCOPROTEIN FAMILY"/>
    <property type="match status" value="1"/>
</dbReference>
<evidence type="ECO:0000259" key="2">
    <source>
        <dbReference type="Pfam" id="PF03168"/>
    </source>
</evidence>
<keyword evidence="4" id="KW-1185">Reference proteome</keyword>
<dbReference type="Proteomes" id="UP001415857">
    <property type="component" value="Unassembled WGS sequence"/>
</dbReference>
<keyword evidence="1" id="KW-0812">Transmembrane</keyword>
<protein>
    <recommendedName>
        <fullName evidence="2">Late embryogenesis abundant protein LEA-2 subgroup domain-containing protein</fullName>
    </recommendedName>
</protein>
<dbReference type="SUPFAM" id="SSF117070">
    <property type="entry name" value="LEA14-like"/>
    <property type="match status" value="1"/>
</dbReference>
<evidence type="ECO:0000256" key="1">
    <source>
        <dbReference type="SAM" id="Phobius"/>
    </source>
</evidence>
<accession>A0AAP0WXH6</accession>
<name>A0AAP0WXH6_LIQFO</name>
<reference evidence="3 4" key="1">
    <citation type="journal article" date="2024" name="Plant J.">
        <title>Genome sequences and population genomics reveal climatic adaptation and genomic divergence between two closely related sweetgum species.</title>
        <authorList>
            <person name="Xu W.Q."/>
            <person name="Ren C.Q."/>
            <person name="Zhang X.Y."/>
            <person name="Comes H.P."/>
            <person name="Liu X.H."/>
            <person name="Li Y.G."/>
            <person name="Kettle C.J."/>
            <person name="Jalonen R."/>
            <person name="Gaisberger H."/>
            <person name="Ma Y.Z."/>
            <person name="Qiu Y.X."/>
        </authorList>
    </citation>
    <scope>NUCLEOTIDE SEQUENCE [LARGE SCALE GENOMIC DNA]</scope>
    <source>
        <strain evidence="3">Hangzhou</strain>
    </source>
</reference>
<dbReference type="EMBL" id="JBBPBK010000008">
    <property type="protein sequence ID" value="KAK9279205.1"/>
    <property type="molecule type" value="Genomic_DNA"/>
</dbReference>
<dbReference type="Gene3D" id="2.60.40.1820">
    <property type="match status" value="1"/>
</dbReference>
<dbReference type="InterPro" id="IPR004864">
    <property type="entry name" value="LEA_2"/>
</dbReference>
<dbReference type="InterPro" id="IPR055301">
    <property type="entry name" value="Lea14-like_2"/>
</dbReference>
<sequence>MAEKEQVDRLSSYEADDKEALLHLKKIRREKCIKCCSCVAALMLVQAIVIIILAFTVFRVKDPIIKVNSVTVTRIDLINGTIPRPGTNMSVIADVSVKNPNVASFKHGNTTSSLYYRGTLVGEARGPPGQSKARRTTRMNITVDIITDRLTSNPNLKSDVGSGLLTMSSFSRVGGRVKIMKIIKRNVIVTMNCTTTVNISTQAILKQQCKRHVKL</sequence>
<dbReference type="Pfam" id="PF03168">
    <property type="entry name" value="LEA_2"/>
    <property type="match status" value="1"/>
</dbReference>
<gene>
    <name evidence="3" type="ORF">L1049_012883</name>
</gene>
<keyword evidence="1" id="KW-1133">Transmembrane helix</keyword>
<comment type="caution">
    <text evidence="3">The sequence shown here is derived from an EMBL/GenBank/DDBJ whole genome shotgun (WGS) entry which is preliminary data.</text>
</comment>
<feature type="domain" description="Late embryogenesis abundant protein LEA-2 subgroup" evidence="2">
    <location>
        <begin position="95"/>
        <end position="194"/>
    </location>
</feature>
<keyword evidence="1" id="KW-0472">Membrane</keyword>
<feature type="transmembrane region" description="Helical" evidence="1">
    <location>
        <begin position="35"/>
        <end position="58"/>
    </location>
</feature>
<evidence type="ECO:0000313" key="3">
    <source>
        <dbReference type="EMBL" id="KAK9279205.1"/>
    </source>
</evidence>
<proteinExistence type="predicted"/>
<evidence type="ECO:0000313" key="4">
    <source>
        <dbReference type="Proteomes" id="UP001415857"/>
    </source>
</evidence>
<organism evidence="3 4">
    <name type="scientific">Liquidambar formosana</name>
    <name type="common">Formosan gum</name>
    <dbReference type="NCBI Taxonomy" id="63359"/>
    <lineage>
        <taxon>Eukaryota</taxon>
        <taxon>Viridiplantae</taxon>
        <taxon>Streptophyta</taxon>
        <taxon>Embryophyta</taxon>
        <taxon>Tracheophyta</taxon>
        <taxon>Spermatophyta</taxon>
        <taxon>Magnoliopsida</taxon>
        <taxon>eudicotyledons</taxon>
        <taxon>Gunneridae</taxon>
        <taxon>Pentapetalae</taxon>
        <taxon>Saxifragales</taxon>
        <taxon>Altingiaceae</taxon>
        <taxon>Liquidambar</taxon>
    </lineage>
</organism>
<dbReference type="AlphaFoldDB" id="A0AAP0WXH6"/>